<keyword evidence="2" id="KW-1185">Reference proteome</keyword>
<dbReference type="EMBL" id="QNRT01000001">
    <property type="protein sequence ID" value="RBP52938.1"/>
    <property type="molecule type" value="Genomic_DNA"/>
</dbReference>
<dbReference type="InterPro" id="IPR029044">
    <property type="entry name" value="Nucleotide-diphossugar_trans"/>
</dbReference>
<sequence length="282" mass="33242">MNPPKSNLCHIILTRFNLPSGGRESKIRNSPNWLENRFELFETYCLPSVMQQSNADFKWFIYFDRDTPEPFRTRVKQYEIQYRQITIFWGKNIPLADIQKQIFERAPEHKEYLLTTRLDNDDALNKDFVSKLQTAAAPLSNKSNALVMNYQNGLILCGDRVYSHHDTSNPFASVLEPLSANIKTIWQHQHTKLHNFGTIHQLNSQAMWLQVIHKHNVSNRIRGYRVQNIVLVNAFPFIKRQLVHEHYWLILLENATLTPVRKIKEFFRSKLKTLLVLIRSND</sequence>
<organism evidence="1 2">
    <name type="scientific">Arenicella xantha</name>
    <dbReference type="NCBI Taxonomy" id="644221"/>
    <lineage>
        <taxon>Bacteria</taxon>
        <taxon>Pseudomonadati</taxon>
        <taxon>Pseudomonadota</taxon>
        <taxon>Gammaproteobacteria</taxon>
        <taxon>Arenicellales</taxon>
        <taxon>Arenicellaceae</taxon>
        <taxon>Arenicella</taxon>
    </lineage>
</organism>
<keyword evidence="1" id="KW-0808">Transferase</keyword>
<dbReference type="GO" id="GO:0016740">
    <property type="term" value="F:transferase activity"/>
    <property type="evidence" value="ECO:0007669"/>
    <property type="project" value="UniProtKB-KW"/>
</dbReference>
<gene>
    <name evidence="1" type="ORF">DFR28_101322</name>
</gene>
<dbReference type="RefSeq" id="WP_113952548.1">
    <property type="nucleotide sequence ID" value="NZ_QNRT01000001.1"/>
</dbReference>
<proteinExistence type="predicted"/>
<evidence type="ECO:0000313" key="1">
    <source>
        <dbReference type="EMBL" id="RBP52938.1"/>
    </source>
</evidence>
<name>A0A395JTM7_9GAMM</name>
<reference evidence="1 2" key="1">
    <citation type="submission" date="2018-06" db="EMBL/GenBank/DDBJ databases">
        <title>Genomic Encyclopedia of Type Strains, Phase IV (KMG-IV): sequencing the most valuable type-strain genomes for metagenomic binning, comparative biology and taxonomic classification.</title>
        <authorList>
            <person name="Goeker M."/>
        </authorList>
    </citation>
    <scope>NUCLEOTIDE SEQUENCE [LARGE SCALE GENOMIC DNA]</scope>
    <source>
        <strain evidence="1 2">DSM 24032</strain>
    </source>
</reference>
<protein>
    <submittedName>
        <fullName evidence="1">Putative rhamnosyltransferase</fullName>
    </submittedName>
</protein>
<dbReference type="AlphaFoldDB" id="A0A395JTM7"/>
<dbReference type="OrthoDB" id="9771846at2"/>
<dbReference type="Proteomes" id="UP000253083">
    <property type="component" value="Unassembled WGS sequence"/>
</dbReference>
<comment type="caution">
    <text evidence="1">The sequence shown here is derived from an EMBL/GenBank/DDBJ whole genome shotgun (WGS) entry which is preliminary data.</text>
</comment>
<dbReference type="InterPro" id="IPR021466">
    <property type="entry name" value="Put_rhamnosyl_transferase"/>
</dbReference>
<dbReference type="SUPFAM" id="SSF53448">
    <property type="entry name" value="Nucleotide-diphospho-sugar transferases"/>
    <property type="match status" value="1"/>
</dbReference>
<dbReference type="Pfam" id="PF11316">
    <property type="entry name" value="Rhamno_transf"/>
    <property type="match status" value="1"/>
</dbReference>
<accession>A0A395JTM7</accession>
<dbReference type="Gene3D" id="3.90.550.10">
    <property type="entry name" value="Spore Coat Polysaccharide Biosynthesis Protein SpsA, Chain A"/>
    <property type="match status" value="1"/>
</dbReference>
<dbReference type="InParanoid" id="A0A395JTM7"/>
<evidence type="ECO:0000313" key="2">
    <source>
        <dbReference type="Proteomes" id="UP000253083"/>
    </source>
</evidence>